<protein>
    <submittedName>
        <fullName evidence="2">Uncharacterized protein</fullName>
    </submittedName>
</protein>
<reference evidence="2 3" key="1">
    <citation type="submission" date="2020-08" db="EMBL/GenBank/DDBJ databases">
        <title>Sequencing the genomes of 1000 actinobacteria strains.</title>
        <authorList>
            <person name="Klenk H.-P."/>
        </authorList>
    </citation>
    <scope>NUCLEOTIDE SEQUENCE [LARGE SCALE GENOMIC DNA]</scope>
    <source>
        <strain evidence="2 3">DSM 45272</strain>
    </source>
</reference>
<accession>A0A841B7S1</accession>
<organism evidence="2 3">
    <name type="scientific">Amycolatopsis umgeniensis</name>
    <dbReference type="NCBI Taxonomy" id="336628"/>
    <lineage>
        <taxon>Bacteria</taxon>
        <taxon>Bacillati</taxon>
        <taxon>Actinomycetota</taxon>
        <taxon>Actinomycetes</taxon>
        <taxon>Pseudonocardiales</taxon>
        <taxon>Pseudonocardiaceae</taxon>
        <taxon>Amycolatopsis</taxon>
    </lineage>
</organism>
<sequence>MKSLARAATVLGVLALGSAGLAGAAAAAPTPFEVCSPLGCAVQSVQFTIGTDTVFATLTDNSPTAALIAQFIVSSPGQIAIVRVDDGVFHAVVRLPAGWKQLTVKACSTVNNCNSKTIIRL</sequence>
<feature type="signal peptide" evidence="1">
    <location>
        <begin position="1"/>
        <end position="27"/>
    </location>
</feature>
<keyword evidence="3" id="KW-1185">Reference proteome</keyword>
<evidence type="ECO:0000313" key="2">
    <source>
        <dbReference type="EMBL" id="MBB5854622.1"/>
    </source>
</evidence>
<gene>
    <name evidence="2" type="ORF">HDA45_004709</name>
</gene>
<name>A0A841B7S1_9PSEU</name>
<comment type="caution">
    <text evidence="2">The sequence shown here is derived from an EMBL/GenBank/DDBJ whole genome shotgun (WGS) entry which is preliminary data.</text>
</comment>
<dbReference type="EMBL" id="JACHMX010000001">
    <property type="protein sequence ID" value="MBB5854622.1"/>
    <property type="molecule type" value="Genomic_DNA"/>
</dbReference>
<proteinExistence type="predicted"/>
<evidence type="ECO:0000256" key="1">
    <source>
        <dbReference type="SAM" id="SignalP"/>
    </source>
</evidence>
<dbReference type="RefSeq" id="WP_246480768.1">
    <property type="nucleotide sequence ID" value="NZ_JACHMX010000001.1"/>
</dbReference>
<dbReference type="AlphaFoldDB" id="A0A841B7S1"/>
<keyword evidence="1" id="KW-0732">Signal</keyword>
<feature type="chain" id="PRO_5032436821" evidence="1">
    <location>
        <begin position="28"/>
        <end position="121"/>
    </location>
</feature>
<dbReference type="Proteomes" id="UP000580861">
    <property type="component" value="Unassembled WGS sequence"/>
</dbReference>
<evidence type="ECO:0000313" key="3">
    <source>
        <dbReference type="Proteomes" id="UP000580861"/>
    </source>
</evidence>